<dbReference type="EMBL" id="JACAZI010000012">
    <property type="protein sequence ID" value="KAF7347409.1"/>
    <property type="molecule type" value="Genomic_DNA"/>
</dbReference>
<dbReference type="InterPro" id="IPR000719">
    <property type="entry name" value="Prot_kinase_dom"/>
</dbReference>
<keyword evidence="1 10" id="KW-0723">Serine/threonine-protein kinase</keyword>
<dbReference type="SMART" id="SM00220">
    <property type="entry name" value="S_TKc"/>
    <property type="match status" value="1"/>
</dbReference>
<dbReference type="Proteomes" id="UP000620124">
    <property type="component" value="Unassembled WGS sequence"/>
</dbReference>
<dbReference type="InterPro" id="IPR017441">
    <property type="entry name" value="Protein_kinase_ATP_BS"/>
</dbReference>
<evidence type="ECO:0000256" key="1">
    <source>
        <dbReference type="ARBA" id="ARBA00022527"/>
    </source>
</evidence>
<dbReference type="InterPro" id="IPR011009">
    <property type="entry name" value="Kinase-like_dom_sf"/>
</dbReference>
<evidence type="ECO:0000256" key="2">
    <source>
        <dbReference type="ARBA" id="ARBA00022553"/>
    </source>
</evidence>
<dbReference type="PROSITE" id="PS00107">
    <property type="entry name" value="PROTEIN_KINASE_ATP"/>
    <property type="match status" value="1"/>
</dbReference>
<dbReference type="OrthoDB" id="4062651at2759"/>
<name>A0A8H7CRB8_9AGAR</name>
<dbReference type="PANTHER" id="PTHR24351">
    <property type="entry name" value="RIBOSOMAL PROTEIN S6 KINASE"/>
    <property type="match status" value="1"/>
</dbReference>
<evidence type="ECO:0000256" key="8">
    <source>
        <dbReference type="SAM" id="Phobius"/>
    </source>
</evidence>
<protein>
    <submittedName>
        <fullName evidence="10">Non-specific serine/threonine protein kinase</fullName>
    </submittedName>
</protein>
<keyword evidence="3" id="KW-0808">Transferase</keyword>
<keyword evidence="8" id="KW-1133">Transmembrane helix</keyword>
<dbReference type="InterPro" id="IPR008271">
    <property type="entry name" value="Ser/Thr_kinase_AS"/>
</dbReference>
<feature type="domain" description="Protein kinase" evidence="9">
    <location>
        <begin position="339"/>
        <end position="607"/>
    </location>
</feature>
<keyword evidence="5 10" id="KW-0418">Kinase</keyword>
<dbReference type="GO" id="GO:0005524">
    <property type="term" value="F:ATP binding"/>
    <property type="evidence" value="ECO:0007669"/>
    <property type="project" value="UniProtKB-UniRule"/>
</dbReference>
<dbReference type="PROSITE" id="PS00108">
    <property type="entry name" value="PROTEIN_KINASE_ST"/>
    <property type="match status" value="1"/>
</dbReference>
<accession>A0A8H7CRB8</accession>
<evidence type="ECO:0000256" key="5">
    <source>
        <dbReference type="ARBA" id="ARBA00022777"/>
    </source>
</evidence>
<keyword evidence="2" id="KW-0597">Phosphoprotein</keyword>
<gene>
    <name evidence="10" type="ORF">MVEN_01496800</name>
</gene>
<dbReference type="SUPFAM" id="SSF56112">
    <property type="entry name" value="Protein kinase-like (PK-like)"/>
    <property type="match status" value="1"/>
</dbReference>
<feature type="binding site" evidence="7">
    <location>
        <position position="368"/>
    </location>
    <ligand>
        <name>ATP</name>
        <dbReference type="ChEBI" id="CHEBI:30616"/>
    </ligand>
</feature>
<organism evidence="10 11">
    <name type="scientific">Mycena venus</name>
    <dbReference type="NCBI Taxonomy" id="2733690"/>
    <lineage>
        <taxon>Eukaryota</taxon>
        <taxon>Fungi</taxon>
        <taxon>Dikarya</taxon>
        <taxon>Basidiomycota</taxon>
        <taxon>Agaricomycotina</taxon>
        <taxon>Agaricomycetes</taxon>
        <taxon>Agaricomycetidae</taxon>
        <taxon>Agaricales</taxon>
        <taxon>Marasmiineae</taxon>
        <taxon>Mycenaceae</taxon>
        <taxon>Mycena</taxon>
    </lineage>
</organism>
<feature type="transmembrane region" description="Helical" evidence="8">
    <location>
        <begin position="155"/>
        <end position="177"/>
    </location>
</feature>
<feature type="transmembrane region" description="Helical" evidence="8">
    <location>
        <begin position="115"/>
        <end position="135"/>
    </location>
</feature>
<reference evidence="10" key="1">
    <citation type="submission" date="2020-05" db="EMBL/GenBank/DDBJ databases">
        <title>Mycena genomes resolve the evolution of fungal bioluminescence.</title>
        <authorList>
            <person name="Tsai I.J."/>
        </authorList>
    </citation>
    <scope>NUCLEOTIDE SEQUENCE</scope>
    <source>
        <strain evidence="10">CCC161011</strain>
    </source>
</reference>
<evidence type="ECO:0000256" key="3">
    <source>
        <dbReference type="ARBA" id="ARBA00022679"/>
    </source>
</evidence>
<evidence type="ECO:0000256" key="4">
    <source>
        <dbReference type="ARBA" id="ARBA00022741"/>
    </source>
</evidence>
<dbReference type="PROSITE" id="PS50011">
    <property type="entry name" value="PROTEIN_KINASE_DOM"/>
    <property type="match status" value="1"/>
</dbReference>
<keyword evidence="8" id="KW-0812">Transmembrane</keyword>
<keyword evidence="8" id="KW-0472">Membrane</keyword>
<evidence type="ECO:0000313" key="11">
    <source>
        <dbReference type="Proteomes" id="UP000620124"/>
    </source>
</evidence>
<dbReference type="Gene3D" id="1.10.510.10">
    <property type="entry name" value="Transferase(Phosphotransferase) domain 1"/>
    <property type="match status" value="1"/>
</dbReference>
<proteinExistence type="predicted"/>
<evidence type="ECO:0000313" key="10">
    <source>
        <dbReference type="EMBL" id="KAF7347409.1"/>
    </source>
</evidence>
<evidence type="ECO:0000259" key="9">
    <source>
        <dbReference type="PROSITE" id="PS50011"/>
    </source>
</evidence>
<dbReference type="Pfam" id="PF00069">
    <property type="entry name" value="Pkinase"/>
    <property type="match status" value="1"/>
</dbReference>
<keyword evidence="6 7" id="KW-0067">ATP-binding</keyword>
<keyword evidence="4 7" id="KW-0547">Nucleotide-binding</keyword>
<evidence type="ECO:0000256" key="7">
    <source>
        <dbReference type="PROSITE-ProRule" id="PRU10141"/>
    </source>
</evidence>
<dbReference type="GO" id="GO:0004674">
    <property type="term" value="F:protein serine/threonine kinase activity"/>
    <property type="evidence" value="ECO:0007669"/>
    <property type="project" value="UniProtKB-KW"/>
</dbReference>
<dbReference type="AlphaFoldDB" id="A0A8H7CRB8"/>
<evidence type="ECO:0000256" key="6">
    <source>
        <dbReference type="ARBA" id="ARBA00022840"/>
    </source>
</evidence>
<comment type="caution">
    <text evidence="10">The sequence shown here is derived from an EMBL/GenBank/DDBJ whole genome shotgun (WGS) entry which is preliminary data.</text>
</comment>
<keyword evidence="11" id="KW-1185">Reference proteome</keyword>
<sequence length="634" mass="69881">MFLSINPNFLSQTRDLAVSAFQSVLPDFSTAIHRILVFHGSISTITLQAPSVPSLPRIETSLALIVHEVLPLPPLPPLPPPPPPVALFTAADGFSSPTYISTQDEVGSYPIDLTLLWLACMAIGMIGIWTIHAHIKCEGIKKRIAAVPRELAEDVRRWIATVALILIWILSGLCLVAKEISIWSAPHCCSVVQATQQAFMWSVYASGRVLKVAAREISDQSVPYCRSASRATQHAFLWLAFAGSRGLKVVLCHILSTLLKAFQYAIPWAWEALLCLTVWTLSNGFRLVFASNTPAPIPQPEKSVDAPIPDPPPLPPPRASWIEIVLAGGQRSGLHPQDLVSLRFLGKGGFGTVIQGLNRTTGRTVAIKRISKRFLGEDGQRLLTEEIRAMNRLRTLSLFPTLLGSFVDDRDYILVMDYLSGGTMFEKIRSGELYTARPLALYYAGQLLLGLQCLHRLGIVHRDIKPDNLLFDTAGNLIISDFGLAKVFDTSAVGGPSWMMAKLWGGDSFPLLWPQPDNPHVANTPPSYGVDYWSFAVCFFEILTASLPYSFDRKLGGYPLPLTLDLNNSPLRGVLLSSEERSFFYDTLAPNPYYRLSVAQIKSHPIWQGLDWVALSRGILPIPSRGRVGGIRFA</sequence>